<dbReference type="EMBL" id="JAARPT010000006">
    <property type="protein sequence ID" value="MBC1402107.1"/>
    <property type="molecule type" value="Genomic_DNA"/>
</dbReference>
<dbReference type="RefSeq" id="WP_185406266.1">
    <property type="nucleotide sequence ID" value="NZ_JAARPT010000006.1"/>
</dbReference>
<accession>A0A841YQM5</accession>
<comment type="caution">
    <text evidence="1">The sequence shown here is derived from an EMBL/GenBank/DDBJ whole genome shotgun (WGS) entry which is preliminary data.</text>
</comment>
<dbReference type="Proteomes" id="UP000574104">
    <property type="component" value="Unassembled WGS sequence"/>
</dbReference>
<evidence type="ECO:0000313" key="4">
    <source>
        <dbReference type="Proteomes" id="UP000574104"/>
    </source>
</evidence>
<sequence length="109" mass="13154">MDKNISSRETVTLQIDSIFLERIIREEARALLIAAQEKNKTSNSDGDSKYMTRLEFLKYTNMSWNTIQKEFFFNEDFKPHRTLSNNKWRFDRIEATAYFDKWLETNKKD</sequence>
<evidence type="ECO:0000313" key="3">
    <source>
        <dbReference type="Proteomes" id="UP000544413"/>
    </source>
</evidence>
<gene>
    <name evidence="1" type="ORF">HB836_11010</name>
    <name evidence="2" type="ORF">HB904_16805</name>
</gene>
<dbReference type="EMBL" id="JAARSH010000015">
    <property type="protein sequence ID" value="MBC1617839.1"/>
    <property type="molecule type" value="Genomic_DNA"/>
</dbReference>
<evidence type="ECO:0000313" key="2">
    <source>
        <dbReference type="EMBL" id="MBC1617839.1"/>
    </source>
</evidence>
<protein>
    <recommendedName>
        <fullName evidence="5">DUF771 domain-containing protein</fullName>
    </recommendedName>
</protein>
<dbReference type="AlphaFoldDB" id="A0A841YQM5"/>
<proteinExistence type="predicted"/>
<reference evidence="3 4" key="1">
    <citation type="submission" date="2020-03" db="EMBL/GenBank/DDBJ databases">
        <title>Soil Listeria distribution.</title>
        <authorList>
            <person name="Liao J."/>
            <person name="Wiedmann M."/>
        </authorList>
    </citation>
    <scope>NUCLEOTIDE SEQUENCE [LARGE SCALE GENOMIC DNA]</scope>
    <source>
        <strain evidence="2 4">FSL L7-1299</strain>
        <strain evidence="1 3">FSL L7-1658</strain>
    </source>
</reference>
<organism evidence="1 3">
    <name type="scientific">Listeria booriae</name>
    <dbReference type="NCBI Taxonomy" id="1552123"/>
    <lineage>
        <taxon>Bacteria</taxon>
        <taxon>Bacillati</taxon>
        <taxon>Bacillota</taxon>
        <taxon>Bacilli</taxon>
        <taxon>Bacillales</taxon>
        <taxon>Listeriaceae</taxon>
        <taxon>Listeria</taxon>
    </lineage>
</organism>
<name>A0A841YQM5_9LIST</name>
<evidence type="ECO:0000313" key="1">
    <source>
        <dbReference type="EMBL" id="MBC1402107.1"/>
    </source>
</evidence>
<evidence type="ECO:0008006" key="5">
    <source>
        <dbReference type="Google" id="ProtNLM"/>
    </source>
</evidence>
<dbReference type="Proteomes" id="UP000544413">
    <property type="component" value="Unassembled WGS sequence"/>
</dbReference>